<evidence type="ECO:0000256" key="1">
    <source>
        <dbReference type="SAM" id="Phobius"/>
    </source>
</evidence>
<dbReference type="Pfam" id="PF04304">
    <property type="entry name" value="DUF454"/>
    <property type="match status" value="1"/>
</dbReference>
<dbReference type="Proteomes" id="UP001431221">
    <property type="component" value="Unassembled WGS sequence"/>
</dbReference>
<feature type="transmembrane region" description="Helical" evidence="1">
    <location>
        <begin position="108"/>
        <end position="125"/>
    </location>
</feature>
<proteinExistence type="predicted"/>
<dbReference type="PANTHER" id="PTHR35813">
    <property type="entry name" value="INNER MEMBRANE PROTEIN YBAN"/>
    <property type="match status" value="1"/>
</dbReference>
<dbReference type="InterPro" id="IPR007401">
    <property type="entry name" value="DUF454"/>
</dbReference>
<keyword evidence="1" id="KW-0472">Membrane</keyword>
<keyword evidence="1" id="KW-0812">Transmembrane</keyword>
<keyword evidence="3" id="KW-1185">Reference proteome</keyword>
<accession>A0ABT0GNX2</accession>
<dbReference type="PIRSF" id="PIRSF016789">
    <property type="entry name" value="DUF454"/>
    <property type="match status" value="1"/>
</dbReference>
<feature type="transmembrane region" description="Helical" evidence="1">
    <location>
        <begin position="20"/>
        <end position="50"/>
    </location>
</feature>
<keyword evidence="1" id="KW-1133">Transmembrane helix</keyword>
<evidence type="ECO:0000313" key="3">
    <source>
        <dbReference type="Proteomes" id="UP001431221"/>
    </source>
</evidence>
<protein>
    <submittedName>
        <fullName evidence="2">YbaN family protein</fullName>
    </submittedName>
</protein>
<organism evidence="2 3">
    <name type="scientific">Roseibium sediminicola</name>
    <dbReference type="NCBI Taxonomy" id="2933272"/>
    <lineage>
        <taxon>Bacteria</taxon>
        <taxon>Pseudomonadati</taxon>
        <taxon>Pseudomonadota</taxon>
        <taxon>Alphaproteobacteria</taxon>
        <taxon>Hyphomicrobiales</taxon>
        <taxon>Stappiaceae</taxon>
        <taxon>Roseibium</taxon>
    </lineage>
</organism>
<feature type="transmembrane region" description="Helical" evidence="1">
    <location>
        <begin position="84"/>
        <end position="102"/>
    </location>
</feature>
<dbReference type="PANTHER" id="PTHR35813:SF1">
    <property type="entry name" value="INNER MEMBRANE PROTEIN YBAN"/>
    <property type="match status" value="1"/>
</dbReference>
<gene>
    <name evidence="2" type="ORF">M0H32_03020</name>
</gene>
<sequence>MKSALNFVAPPLGRILWWSLGLLALGLGGLGAFLPVLPTTPFVLLAVFAFGKSAPDLQKKLEESRMFGPAIADWRAAGAIASRFKVLAVAMMAGALGLSLALSLPVTVLAVQVACMTAAAVFVLSRPNAARSPTDQSEC</sequence>
<name>A0ABT0GNX2_9HYPH</name>
<evidence type="ECO:0000313" key="2">
    <source>
        <dbReference type="EMBL" id="MCK7611122.1"/>
    </source>
</evidence>
<comment type="caution">
    <text evidence="2">The sequence shown here is derived from an EMBL/GenBank/DDBJ whole genome shotgun (WGS) entry which is preliminary data.</text>
</comment>
<reference evidence="2" key="1">
    <citation type="submission" date="2022-04" db="EMBL/GenBank/DDBJ databases">
        <title>Roseibium sp. CAU 1639 isolated from mud.</title>
        <authorList>
            <person name="Kim W."/>
        </authorList>
    </citation>
    <scope>NUCLEOTIDE SEQUENCE</scope>
    <source>
        <strain evidence="2">CAU 1639</strain>
    </source>
</reference>
<dbReference type="EMBL" id="JALNMJ010000001">
    <property type="protein sequence ID" value="MCK7611122.1"/>
    <property type="molecule type" value="Genomic_DNA"/>
</dbReference>